<dbReference type="InterPro" id="IPR013658">
    <property type="entry name" value="SGL"/>
</dbReference>
<dbReference type="EMBL" id="CP054038">
    <property type="protein sequence ID" value="QKJ18527.1"/>
    <property type="molecule type" value="Genomic_DNA"/>
</dbReference>
<dbReference type="GO" id="GO:0019853">
    <property type="term" value="P:L-ascorbic acid biosynthetic process"/>
    <property type="evidence" value="ECO:0007669"/>
    <property type="project" value="TreeGrafter"/>
</dbReference>
<dbReference type="AlphaFoldDB" id="A0A7D4UIJ0"/>
<evidence type="ECO:0000259" key="4">
    <source>
        <dbReference type="Pfam" id="PF08450"/>
    </source>
</evidence>
<evidence type="ECO:0000256" key="1">
    <source>
        <dbReference type="ARBA" id="ARBA00008853"/>
    </source>
</evidence>
<feature type="binding site" evidence="3">
    <location>
        <position position="103"/>
    </location>
    <ligand>
        <name>substrate</name>
    </ligand>
</feature>
<evidence type="ECO:0000313" key="6">
    <source>
        <dbReference type="Proteomes" id="UP000502498"/>
    </source>
</evidence>
<comment type="cofactor">
    <cofactor evidence="3">
        <name>Zn(2+)</name>
        <dbReference type="ChEBI" id="CHEBI:29105"/>
    </cofactor>
    <text evidence="3">Binds 1 divalent metal cation per subunit.</text>
</comment>
<dbReference type="GO" id="GO:0005509">
    <property type="term" value="F:calcium ion binding"/>
    <property type="evidence" value="ECO:0007669"/>
    <property type="project" value="TreeGrafter"/>
</dbReference>
<comment type="similarity">
    <text evidence="1">Belongs to the SMP-30/CGR1 family.</text>
</comment>
<keyword evidence="3" id="KW-0479">Metal-binding</keyword>
<dbReference type="PRINTS" id="PR01790">
    <property type="entry name" value="SMP30FAMILY"/>
</dbReference>
<feature type="binding site" evidence="3">
    <location>
        <position position="105"/>
    </location>
    <ligand>
        <name>substrate</name>
    </ligand>
</feature>
<dbReference type="Proteomes" id="UP000502498">
    <property type="component" value="Chromosome"/>
</dbReference>
<reference evidence="5 6" key="1">
    <citation type="submission" date="2020-05" db="EMBL/GenBank/DDBJ databases">
        <title>Strain PA2F3 complete genome.</title>
        <authorList>
            <person name="Kim Y.-S."/>
            <person name="Kim S.-J."/>
            <person name="Jung H.-k."/>
            <person name="Kim S.-E."/>
            <person name="Kim K.-H."/>
        </authorList>
    </citation>
    <scope>NUCLEOTIDE SEQUENCE [LARGE SCALE GENOMIC DNA]</scope>
    <source>
        <strain evidence="5 6">PA2F3</strain>
    </source>
</reference>
<proteinExistence type="inferred from homology"/>
<feature type="binding site" evidence="3">
    <location>
        <position position="199"/>
    </location>
    <ligand>
        <name>a divalent metal cation</name>
        <dbReference type="ChEBI" id="CHEBI:60240"/>
    </ligand>
</feature>
<keyword evidence="3" id="KW-0862">Zinc</keyword>
<gene>
    <name evidence="5" type="ORF">HQM25_03430</name>
</gene>
<dbReference type="PANTHER" id="PTHR10907:SF47">
    <property type="entry name" value="REGUCALCIN"/>
    <property type="match status" value="1"/>
</dbReference>
<feature type="active site" description="Proton donor/acceptor" evidence="2">
    <location>
        <position position="199"/>
    </location>
</feature>
<evidence type="ECO:0000256" key="2">
    <source>
        <dbReference type="PIRSR" id="PIRSR605511-1"/>
    </source>
</evidence>
<feature type="binding site" evidence="3">
    <location>
        <position position="151"/>
    </location>
    <ligand>
        <name>a divalent metal cation</name>
        <dbReference type="ChEBI" id="CHEBI:60240"/>
    </ligand>
</feature>
<dbReference type="InterPro" id="IPR005511">
    <property type="entry name" value="SMP-30"/>
</dbReference>
<organism evidence="5 6">
    <name type="scientific">Microbacterium hominis</name>
    <dbReference type="NCBI Taxonomy" id="162426"/>
    <lineage>
        <taxon>Bacteria</taxon>
        <taxon>Bacillati</taxon>
        <taxon>Actinomycetota</taxon>
        <taxon>Actinomycetes</taxon>
        <taxon>Micrococcales</taxon>
        <taxon>Microbacteriaceae</taxon>
        <taxon>Microbacterium</taxon>
    </lineage>
</organism>
<dbReference type="PANTHER" id="PTHR10907">
    <property type="entry name" value="REGUCALCIN"/>
    <property type="match status" value="1"/>
</dbReference>
<feature type="domain" description="SMP-30/Gluconolactonase/LRE-like region" evidence="4">
    <location>
        <begin position="20"/>
        <end position="256"/>
    </location>
</feature>
<dbReference type="InterPro" id="IPR011042">
    <property type="entry name" value="6-blade_b-propeller_TolB-like"/>
</dbReference>
<dbReference type="GO" id="GO:0004341">
    <property type="term" value="F:gluconolactonase activity"/>
    <property type="evidence" value="ECO:0007669"/>
    <property type="project" value="TreeGrafter"/>
</dbReference>
<dbReference type="Gene3D" id="2.120.10.30">
    <property type="entry name" value="TolB, C-terminal domain"/>
    <property type="match status" value="1"/>
</dbReference>
<protein>
    <submittedName>
        <fullName evidence="5">SMP-30/gluconolactonase/LRE family protein</fullName>
    </submittedName>
</protein>
<sequence>MRERNVVRDVRPIIRAEARVGEGPVTDPRTGRLCWVDILAGDLLQSDLDGGTTERWEFDTYLGAIAPRASQSGFAVAVAEGFGFAVDGALAIEDPVLADPQLRMNDAKCDPLGRLWAGSNDLAFASGRGSLHRWDGGGASTVIRSGLTLPNGLGWTEDAGTMILIDSMAGTVMRAPFDVDRGEVGDFVPFATVDDGLPDGLAVDREDCVWVAIWGASAVHRYDLSGRLIERVDMPVSQPSSCSFAADGTLYVTSAREGLSAEQLAREPLAGSVFAIDTDTRGVPVAAFAA</sequence>
<dbReference type="Pfam" id="PF08450">
    <property type="entry name" value="SGL"/>
    <property type="match status" value="1"/>
</dbReference>
<dbReference type="SUPFAM" id="SSF63829">
    <property type="entry name" value="Calcium-dependent phosphotriesterase"/>
    <property type="match status" value="1"/>
</dbReference>
<evidence type="ECO:0000313" key="5">
    <source>
        <dbReference type="EMBL" id="QKJ18527.1"/>
    </source>
</evidence>
<feature type="binding site" evidence="3">
    <location>
        <position position="22"/>
    </location>
    <ligand>
        <name>a divalent metal cation</name>
        <dbReference type="ChEBI" id="CHEBI:60240"/>
    </ligand>
</feature>
<name>A0A7D4UIJ0_9MICO</name>
<accession>A0A7D4UIJ0</accession>
<evidence type="ECO:0000256" key="3">
    <source>
        <dbReference type="PIRSR" id="PIRSR605511-2"/>
    </source>
</evidence>